<comment type="caution">
    <text evidence="2">The sequence shown here is derived from an EMBL/GenBank/DDBJ whole genome shotgun (WGS) entry which is preliminary data.</text>
</comment>
<keyword evidence="3" id="KW-1185">Reference proteome</keyword>
<dbReference type="Gramene" id="OIT40134">
    <property type="protein sequence ID" value="OIT40134"/>
    <property type="gene ID" value="A4A49_14698"/>
</dbReference>
<dbReference type="Proteomes" id="UP000187609">
    <property type="component" value="Unassembled WGS sequence"/>
</dbReference>
<organism evidence="2 3">
    <name type="scientific">Nicotiana attenuata</name>
    <name type="common">Coyote tobacco</name>
    <dbReference type="NCBI Taxonomy" id="49451"/>
    <lineage>
        <taxon>Eukaryota</taxon>
        <taxon>Viridiplantae</taxon>
        <taxon>Streptophyta</taxon>
        <taxon>Embryophyta</taxon>
        <taxon>Tracheophyta</taxon>
        <taxon>Spermatophyta</taxon>
        <taxon>Magnoliopsida</taxon>
        <taxon>eudicotyledons</taxon>
        <taxon>Gunneridae</taxon>
        <taxon>Pentapetalae</taxon>
        <taxon>asterids</taxon>
        <taxon>lamiids</taxon>
        <taxon>Solanales</taxon>
        <taxon>Solanaceae</taxon>
        <taxon>Nicotianoideae</taxon>
        <taxon>Nicotianeae</taxon>
        <taxon>Nicotiana</taxon>
    </lineage>
</organism>
<reference evidence="2" key="1">
    <citation type="submission" date="2016-11" db="EMBL/GenBank/DDBJ databases">
        <title>The genome of Nicotiana attenuata.</title>
        <authorList>
            <person name="Xu S."/>
            <person name="Brockmoeller T."/>
            <person name="Gaquerel E."/>
            <person name="Navarro A."/>
            <person name="Kuhl H."/>
            <person name="Gase K."/>
            <person name="Ling Z."/>
            <person name="Zhou W."/>
            <person name="Kreitzer C."/>
            <person name="Stanke M."/>
            <person name="Tang H."/>
            <person name="Lyons E."/>
            <person name="Pandey P."/>
            <person name="Pandey S.P."/>
            <person name="Timmermann B."/>
            <person name="Baldwin I.T."/>
        </authorList>
    </citation>
    <scope>NUCLEOTIDE SEQUENCE [LARGE SCALE GENOMIC DNA]</scope>
    <source>
        <strain evidence="2">UT</strain>
    </source>
</reference>
<sequence length="73" mass="8318">MDSSAAEKTRVTLLINSHDFHLLPTAASGNHHQLCTEDCLLTLQRQRRLAKRMKMQKNKSGTPTTVQTKRCRI</sequence>
<evidence type="ECO:0000256" key="1">
    <source>
        <dbReference type="SAM" id="MobiDB-lite"/>
    </source>
</evidence>
<name>A0A314LHP9_NICAT</name>
<proteinExistence type="predicted"/>
<accession>A0A314LHP9</accession>
<dbReference type="EMBL" id="MJEQ01000049">
    <property type="protein sequence ID" value="OIT40134.1"/>
    <property type="molecule type" value="Genomic_DNA"/>
</dbReference>
<evidence type="ECO:0000313" key="2">
    <source>
        <dbReference type="EMBL" id="OIT40134.1"/>
    </source>
</evidence>
<protein>
    <submittedName>
        <fullName evidence="2">Uncharacterized protein</fullName>
    </submittedName>
</protein>
<feature type="compositionally biased region" description="Polar residues" evidence="1">
    <location>
        <begin position="58"/>
        <end position="73"/>
    </location>
</feature>
<dbReference type="AlphaFoldDB" id="A0A314LHP9"/>
<gene>
    <name evidence="2" type="ORF">A4A49_14698</name>
</gene>
<feature type="region of interest" description="Disordered" evidence="1">
    <location>
        <begin position="52"/>
        <end position="73"/>
    </location>
</feature>
<evidence type="ECO:0000313" key="3">
    <source>
        <dbReference type="Proteomes" id="UP000187609"/>
    </source>
</evidence>